<dbReference type="STRING" id="6412.T1FYU5"/>
<evidence type="ECO:0000256" key="5">
    <source>
        <dbReference type="PROSITE-ProRule" id="PRU10141"/>
    </source>
</evidence>
<evidence type="ECO:0000313" key="9">
    <source>
        <dbReference type="Proteomes" id="UP000015101"/>
    </source>
</evidence>
<dbReference type="GeneID" id="20213993"/>
<dbReference type="GO" id="GO:0005524">
    <property type="term" value="F:ATP binding"/>
    <property type="evidence" value="ECO:0007669"/>
    <property type="project" value="UniProtKB-UniRule"/>
</dbReference>
<dbReference type="Pfam" id="PF00069">
    <property type="entry name" value="Pkinase"/>
    <property type="match status" value="1"/>
</dbReference>
<dbReference type="InterPro" id="IPR051931">
    <property type="entry name" value="PAK3-like"/>
</dbReference>
<dbReference type="PANTHER" id="PTHR45832:SF22">
    <property type="entry name" value="SERINE_THREONINE-PROTEIN KINASE SAMKA-RELATED"/>
    <property type="match status" value="1"/>
</dbReference>
<dbReference type="PROSITE" id="PS50011">
    <property type="entry name" value="PROTEIN_KINASE_DOM"/>
    <property type="match status" value="1"/>
</dbReference>
<dbReference type="InterPro" id="IPR017441">
    <property type="entry name" value="Protein_kinase_ATP_BS"/>
</dbReference>
<protein>
    <recommendedName>
        <fullName evidence="2">non-specific serine/threonine protein kinase</fullName>
        <ecNumber evidence="2">2.7.11.1</ecNumber>
    </recommendedName>
</protein>
<dbReference type="HOGENOM" id="CLU_000288_63_23_1"/>
<dbReference type="Gene3D" id="1.10.510.10">
    <property type="entry name" value="Transferase(Phosphotransferase) domain 1"/>
    <property type="match status" value="1"/>
</dbReference>
<evidence type="ECO:0000256" key="3">
    <source>
        <dbReference type="ARBA" id="ARBA00022741"/>
    </source>
</evidence>
<evidence type="ECO:0000313" key="8">
    <source>
        <dbReference type="EnsemblMetazoa" id="HelroP66976"/>
    </source>
</evidence>
<dbReference type="KEGG" id="hro:HELRODRAFT_66976"/>
<reference evidence="7 9" key="2">
    <citation type="journal article" date="2013" name="Nature">
        <title>Insights into bilaterian evolution from three spiralian genomes.</title>
        <authorList>
            <person name="Simakov O."/>
            <person name="Marletaz F."/>
            <person name="Cho S.J."/>
            <person name="Edsinger-Gonzales E."/>
            <person name="Havlak P."/>
            <person name="Hellsten U."/>
            <person name="Kuo D.H."/>
            <person name="Larsson T."/>
            <person name="Lv J."/>
            <person name="Arendt D."/>
            <person name="Savage R."/>
            <person name="Osoegawa K."/>
            <person name="de Jong P."/>
            <person name="Grimwood J."/>
            <person name="Chapman J.A."/>
            <person name="Shapiro H."/>
            <person name="Aerts A."/>
            <person name="Otillar R.P."/>
            <person name="Terry A.Y."/>
            <person name="Boore J.L."/>
            <person name="Grigoriev I.V."/>
            <person name="Lindberg D.R."/>
            <person name="Seaver E.C."/>
            <person name="Weisblat D.A."/>
            <person name="Putnam N.H."/>
            <person name="Rokhsar D.S."/>
        </authorList>
    </citation>
    <scope>NUCLEOTIDE SEQUENCE</scope>
</reference>
<dbReference type="RefSeq" id="XP_009022507.1">
    <property type="nucleotide sequence ID" value="XM_009024259.1"/>
</dbReference>
<dbReference type="EMBL" id="AMQM01001033">
    <property type="status" value="NOT_ANNOTATED_CDS"/>
    <property type="molecule type" value="Genomic_DNA"/>
</dbReference>
<dbReference type="PANTHER" id="PTHR45832">
    <property type="entry name" value="SERINE/THREONINE-PROTEIN KINASE SAMKA-RELATED-RELATED"/>
    <property type="match status" value="1"/>
</dbReference>
<feature type="binding site" evidence="5">
    <location>
        <position position="63"/>
    </location>
    <ligand>
        <name>ATP</name>
        <dbReference type="ChEBI" id="CHEBI:30616"/>
    </ligand>
</feature>
<dbReference type="InterPro" id="IPR000719">
    <property type="entry name" value="Prot_kinase_dom"/>
</dbReference>
<dbReference type="InParanoid" id="T1FYU5"/>
<reference evidence="8" key="3">
    <citation type="submission" date="2015-06" db="UniProtKB">
        <authorList>
            <consortium name="EnsemblMetazoa"/>
        </authorList>
    </citation>
    <scope>IDENTIFICATION</scope>
</reference>
<accession>T1FYU5</accession>
<dbReference type="SUPFAM" id="SSF56112">
    <property type="entry name" value="Protein kinase-like (PK-like)"/>
    <property type="match status" value="1"/>
</dbReference>
<keyword evidence="3 5" id="KW-0547">Nucleotide-binding</keyword>
<dbReference type="EC" id="2.7.11.1" evidence="2"/>
<dbReference type="EMBL" id="KB097143">
    <property type="protein sequence ID" value="ESN98660.1"/>
    <property type="molecule type" value="Genomic_DNA"/>
</dbReference>
<evidence type="ECO:0000313" key="7">
    <source>
        <dbReference type="EMBL" id="ESN98660.1"/>
    </source>
</evidence>
<comment type="similarity">
    <text evidence="1">Belongs to the protein kinase superfamily. STE Ser/Thr protein kinase family. STE20 subfamily.</text>
</comment>
<dbReference type="Gene3D" id="3.30.200.20">
    <property type="entry name" value="Phosphorylase Kinase, domain 1"/>
    <property type="match status" value="1"/>
</dbReference>
<sequence length="316" mass="36779">MIIFQLSHFSCHLCRIIYFFTEKYLSKDDPKLKYRLFDVVGQGATATVHYAVNNVTRKDVAVKEMPLNKLQRKDLVYDEIEMMLKIKHDNIVNYVESFLIDNNSKLWIVMEFLNGGTLGMVAYYTRMYEYQISHVTWKVLEALSYLHSQNIIHRLVDYIKSDNVLLGLNGSVKLTDFGFCAKLLNASDARNSFVGTMYWMAPEVIKEQNYNVKIDIWSLGIMVIEMIDGVPPYLGESQIRTIYLISTRSKPPVKDSARFTKEANHFLDQCVQYDPARRVAAKKLLEHDFIVKYKDAPFEIRESILFARAKHEQSTR</sequence>
<evidence type="ECO:0000256" key="1">
    <source>
        <dbReference type="ARBA" id="ARBA00008874"/>
    </source>
</evidence>
<evidence type="ECO:0000256" key="4">
    <source>
        <dbReference type="ARBA" id="ARBA00022840"/>
    </source>
</evidence>
<dbReference type="OMA" id="YEYQISH"/>
<evidence type="ECO:0000256" key="2">
    <source>
        <dbReference type="ARBA" id="ARBA00012513"/>
    </source>
</evidence>
<dbReference type="InterPro" id="IPR011009">
    <property type="entry name" value="Kinase-like_dom_sf"/>
</dbReference>
<reference evidence="9" key="1">
    <citation type="submission" date="2012-12" db="EMBL/GenBank/DDBJ databases">
        <authorList>
            <person name="Hellsten U."/>
            <person name="Grimwood J."/>
            <person name="Chapman J.A."/>
            <person name="Shapiro H."/>
            <person name="Aerts A."/>
            <person name="Otillar R.P."/>
            <person name="Terry A.Y."/>
            <person name="Boore J.L."/>
            <person name="Simakov O."/>
            <person name="Marletaz F."/>
            <person name="Cho S.-J."/>
            <person name="Edsinger-Gonzales E."/>
            <person name="Havlak P."/>
            <person name="Kuo D.-H."/>
            <person name="Larsson T."/>
            <person name="Lv J."/>
            <person name="Arendt D."/>
            <person name="Savage R."/>
            <person name="Osoegawa K."/>
            <person name="de Jong P."/>
            <person name="Lindberg D.R."/>
            <person name="Seaver E.C."/>
            <person name="Weisblat D.A."/>
            <person name="Putnam N.H."/>
            <person name="Grigoriev I.V."/>
            <person name="Rokhsar D.S."/>
        </authorList>
    </citation>
    <scope>NUCLEOTIDE SEQUENCE</scope>
</reference>
<name>T1FYU5_HELRO</name>
<dbReference type="EnsemblMetazoa" id="HelroT66976">
    <property type="protein sequence ID" value="HelroP66976"/>
    <property type="gene ID" value="HelroG66976"/>
</dbReference>
<gene>
    <name evidence="8" type="primary">20213993</name>
    <name evidence="7" type="ORF">HELRODRAFT_66976</name>
</gene>
<evidence type="ECO:0000259" key="6">
    <source>
        <dbReference type="PROSITE" id="PS50011"/>
    </source>
</evidence>
<organism evidence="8 9">
    <name type="scientific">Helobdella robusta</name>
    <name type="common">Californian leech</name>
    <dbReference type="NCBI Taxonomy" id="6412"/>
    <lineage>
        <taxon>Eukaryota</taxon>
        <taxon>Metazoa</taxon>
        <taxon>Spiralia</taxon>
        <taxon>Lophotrochozoa</taxon>
        <taxon>Annelida</taxon>
        <taxon>Clitellata</taxon>
        <taxon>Hirudinea</taxon>
        <taxon>Rhynchobdellida</taxon>
        <taxon>Glossiphoniidae</taxon>
        <taxon>Helobdella</taxon>
    </lineage>
</organism>
<dbReference type="PROSITE" id="PS00107">
    <property type="entry name" value="PROTEIN_KINASE_ATP"/>
    <property type="match status" value="1"/>
</dbReference>
<dbReference type="Proteomes" id="UP000015101">
    <property type="component" value="Unassembled WGS sequence"/>
</dbReference>
<dbReference type="AlphaFoldDB" id="T1FYU5"/>
<dbReference type="eggNOG" id="KOG0578">
    <property type="taxonomic scope" value="Eukaryota"/>
</dbReference>
<feature type="domain" description="Protein kinase" evidence="6">
    <location>
        <begin position="34"/>
        <end position="290"/>
    </location>
</feature>
<keyword evidence="4 5" id="KW-0067">ATP-binding</keyword>
<dbReference type="GO" id="GO:0004674">
    <property type="term" value="F:protein serine/threonine kinase activity"/>
    <property type="evidence" value="ECO:0007669"/>
    <property type="project" value="UniProtKB-EC"/>
</dbReference>
<keyword evidence="9" id="KW-1185">Reference proteome</keyword>
<proteinExistence type="inferred from homology"/>
<dbReference type="CTD" id="20213993"/>
<dbReference type="OrthoDB" id="2914378at2759"/>